<feature type="region of interest" description="Disordered" evidence="1">
    <location>
        <begin position="440"/>
        <end position="469"/>
    </location>
</feature>
<evidence type="ECO:0000256" key="2">
    <source>
        <dbReference type="SAM" id="SignalP"/>
    </source>
</evidence>
<dbReference type="AlphaFoldDB" id="U6GJA6"/>
<protein>
    <recommendedName>
        <fullName evidence="5">Oocyst wall protein</fullName>
    </recommendedName>
</protein>
<dbReference type="EMBL" id="HG671167">
    <property type="protein sequence ID" value="CDI80245.1"/>
    <property type="molecule type" value="Genomic_DNA"/>
</dbReference>
<organism evidence="3 4">
    <name type="scientific">Eimeria acervulina</name>
    <name type="common">Coccidian parasite</name>
    <dbReference type="NCBI Taxonomy" id="5801"/>
    <lineage>
        <taxon>Eukaryota</taxon>
        <taxon>Sar</taxon>
        <taxon>Alveolata</taxon>
        <taxon>Apicomplexa</taxon>
        <taxon>Conoidasida</taxon>
        <taxon>Coccidia</taxon>
        <taxon>Eucoccidiorida</taxon>
        <taxon>Eimeriorina</taxon>
        <taxon>Eimeriidae</taxon>
        <taxon>Eimeria</taxon>
    </lineage>
</organism>
<proteinExistence type="predicted"/>
<gene>
    <name evidence="3" type="ORF">EAH_00014210</name>
</gene>
<evidence type="ECO:0000313" key="4">
    <source>
        <dbReference type="Proteomes" id="UP000018050"/>
    </source>
</evidence>
<reference evidence="3" key="2">
    <citation type="submission" date="2013-10" db="EMBL/GenBank/DDBJ databases">
        <authorList>
            <person name="Aslett M."/>
        </authorList>
    </citation>
    <scope>NUCLEOTIDE SEQUENCE</scope>
    <source>
        <strain evidence="3">Houghton</strain>
    </source>
</reference>
<evidence type="ECO:0008006" key="5">
    <source>
        <dbReference type="Google" id="ProtNLM"/>
    </source>
</evidence>
<feature type="chain" id="PRO_5004669858" description="Oocyst wall protein" evidence="2">
    <location>
        <begin position="25"/>
        <end position="919"/>
    </location>
</feature>
<dbReference type="RefSeq" id="XP_013249757.1">
    <property type="nucleotide sequence ID" value="XM_013394303.1"/>
</dbReference>
<feature type="compositionally biased region" description="Low complexity" evidence="1">
    <location>
        <begin position="775"/>
        <end position="784"/>
    </location>
</feature>
<name>U6GJA6_EIMAC</name>
<feature type="signal peptide" evidence="2">
    <location>
        <begin position="1"/>
        <end position="24"/>
    </location>
</feature>
<evidence type="ECO:0000313" key="3">
    <source>
        <dbReference type="EMBL" id="CDI80245.1"/>
    </source>
</evidence>
<feature type="region of interest" description="Disordered" evidence="1">
    <location>
        <begin position="662"/>
        <end position="919"/>
    </location>
</feature>
<evidence type="ECO:0000256" key="1">
    <source>
        <dbReference type="SAM" id="MobiDB-lite"/>
    </source>
</evidence>
<keyword evidence="4" id="KW-1185">Reference proteome</keyword>
<feature type="compositionally biased region" description="Basic and acidic residues" evidence="1">
    <location>
        <begin position="898"/>
        <end position="908"/>
    </location>
</feature>
<dbReference type="GeneID" id="25269491"/>
<feature type="non-terminal residue" evidence="3">
    <location>
        <position position="919"/>
    </location>
</feature>
<keyword evidence="2" id="KW-0732">Signal</keyword>
<feature type="compositionally biased region" description="Polar residues" evidence="1">
    <location>
        <begin position="795"/>
        <end position="813"/>
    </location>
</feature>
<dbReference type="Proteomes" id="UP000018050">
    <property type="component" value="Unassembled WGS sequence"/>
</dbReference>
<accession>U6GJA6</accession>
<feature type="compositionally biased region" description="Low complexity" evidence="1">
    <location>
        <begin position="856"/>
        <end position="876"/>
    </location>
</feature>
<feature type="compositionally biased region" description="Basic and acidic residues" evidence="1">
    <location>
        <begin position="688"/>
        <end position="743"/>
    </location>
</feature>
<sequence length="919" mass="101556">MSLAHHAVIAALVALLLAWPPALAKPDSKGKHASLPSRKCPEPYVMDVTGKRCVMTHSMKPLTVCPNGVLRDGLCLVLALPEATYCPGGFTEYVVDGMKECVSTRVARMKMACWGPHEKLEGDLCIERTVSPLILECLKGRLNHDNLCEHITAEPPKAVCSPGFFESDGLCIQRREAPCEADSGTEPASYITKSGVFLHEKQEGAPSFHSKVTYSNAEHEQGKKSSRWETLRQDLGAKFVASDESVELYQNVDGVPKGTQEIFPSAGFESAFDFGLDESAFSISYGETEGQPFGHQWQDITEGPEYAPNEFFSDVFPEFVRRRRLKASVSQPDQDALAERENAAKNRALYLPPWNSNAEHHVANENSQEESPHSKDASTRSHLRLPFVNPVGLPYAGPTSVMTLMNQKLLYSHNKLANPIGTSMKPSVRPAVWHDHRFDSPIGSERGPFARQQQNSAYTHGEDSREPGISQKLRSVLQRPSIPLSRQSTNVVDKDASANPTVQLNGTPSEAHATNTVLGEYRYVDGAANMTAETYIASVEGRQASRLQGVGRLFTNNPQKDPAIGARTLMKTRVPSESHTEVERRLRGGRGRRLEGLDYIPGCWEEEIQTPVDWTCDPPFSLDLEQFVCIRVELMAPNIICDGKPEGDFCVHVVQKPPQWYCPLDPPPSGKAKNDKNAMHQAQKKGKTKEQAKHEGGEKPKDSTKKEQQKKREPGESQENKKKNTEDPEEKDKPSSGNGERRGGGRSGGTRSADSTESRKRTENSDSPKKKVAANSNESSEQSNGTQPRSRRGNTGRNQNTASTTTQNENSEGGDQGTGSSRRDEKPETEQNTRSPNRRQRQSSAERRDDSSAQDTTSSRSTGNTTTSRQHGGQQQRRSRPAETNAAAEGEESDDDKESSRDREEGSRQRQPQGRRPRP</sequence>
<dbReference type="OMA" id="CWEEEIQ"/>
<feature type="compositionally biased region" description="Basic and acidic residues" evidence="1">
    <location>
        <begin position="754"/>
        <end position="769"/>
    </location>
</feature>
<feature type="compositionally biased region" description="Basic and acidic residues" evidence="1">
    <location>
        <begin position="821"/>
        <end position="831"/>
    </location>
</feature>
<dbReference type="VEuPathDB" id="ToxoDB:EAH_00014210"/>
<dbReference type="OrthoDB" id="347885at2759"/>
<reference evidence="3" key="1">
    <citation type="submission" date="2013-10" db="EMBL/GenBank/DDBJ databases">
        <title>Genomic analysis of the causative agents of coccidiosis in chickens.</title>
        <authorList>
            <person name="Reid A.J."/>
            <person name="Blake D."/>
            <person name="Billington K."/>
            <person name="Browne H."/>
            <person name="Dunn M."/>
            <person name="Hung S."/>
            <person name="Kawahara F."/>
            <person name="Miranda-Saavedra D."/>
            <person name="Mourier T."/>
            <person name="Nagra H."/>
            <person name="Otto T.D."/>
            <person name="Rawlings N."/>
            <person name="Sanchez A."/>
            <person name="Sanders M."/>
            <person name="Subramaniam C."/>
            <person name="Tay Y."/>
            <person name="Dear P."/>
            <person name="Doerig C."/>
            <person name="Gruber A."/>
            <person name="Parkinson J."/>
            <person name="Shirley M."/>
            <person name="Wan K.L."/>
            <person name="Berriman M."/>
            <person name="Tomley F."/>
            <person name="Pain A."/>
        </authorList>
    </citation>
    <scope>NUCLEOTIDE SEQUENCE</scope>
    <source>
        <strain evidence="3">Houghton</strain>
    </source>
</reference>